<dbReference type="AlphaFoldDB" id="A0A4R2HNJ0"/>
<keyword evidence="2" id="KW-0238">DNA-binding</keyword>
<reference evidence="5" key="1">
    <citation type="journal article" date="2014" name="Int. J. Syst. Evol. Microbiol.">
        <title>Complete genome of a new Firmicutes species belonging to the dominant human colonic microbiota ('Ruminococcus bicirculans') reveals two chromosomes and a selective capacity to utilize plant glucans.</title>
        <authorList>
            <consortium name="NISC Comparative Sequencing Program"/>
            <person name="Wegmann U."/>
            <person name="Louis P."/>
            <person name="Goesmann A."/>
            <person name="Henrissat B."/>
            <person name="Duncan S.H."/>
            <person name="Flint H.J."/>
        </authorList>
    </citation>
    <scope>NUCLEOTIDE SEQUENCE</scope>
    <source>
        <strain evidence="5">CGMCC 1.15644</strain>
    </source>
</reference>
<feature type="domain" description="HTH araC/xylS-type" evidence="4">
    <location>
        <begin position="219"/>
        <end position="317"/>
    </location>
</feature>
<dbReference type="GO" id="GO:0043565">
    <property type="term" value="F:sequence-specific DNA binding"/>
    <property type="evidence" value="ECO:0007669"/>
    <property type="project" value="InterPro"/>
</dbReference>
<evidence type="ECO:0000313" key="7">
    <source>
        <dbReference type="Proteomes" id="UP000295684"/>
    </source>
</evidence>
<organism evidence="6 7">
    <name type="scientific">Pedobacter psychrotolerans</name>
    <dbReference type="NCBI Taxonomy" id="1843235"/>
    <lineage>
        <taxon>Bacteria</taxon>
        <taxon>Pseudomonadati</taxon>
        <taxon>Bacteroidota</taxon>
        <taxon>Sphingobacteriia</taxon>
        <taxon>Sphingobacteriales</taxon>
        <taxon>Sphingobacteriaceae</taxon>
        <taxon>Pedobacter</taxon>
    </lineage>
</organism>
<evidence type="ECO:0000313" key="5">
    <source>
        <dbReference type="EMBL" id="GGE44751.1"/>
    </source>
</evidence>
<evidence type="ECO:0000256" key="2">
    <source>
        <dbReference type="ARBA" id="ARBA00023125"/>
    </source>
</evidence>
<sequence length="318" mass="36428">MILEINCESPEGLISAIAKAIDALVVDGTMQIPPLYGTGYIKGISIPNGPTIMIRQYELKEELNISTNATGASGIVLTFHNIYHDKDDKKNQKTSLPFAQIESGGVDYQELFPSKTKFNTIIIMIDVEQLRTLINPKNDRTEMQDILFSDKPFIFEELISPEMHNVANQILTTIAPPHLQDFFYRIKAEELIYLLFSVLEKRDNLSAYPLNNDDIKKIYLIRDKVIEDLSVKPNLMQLAKTYGMGESKVTRLFRQIFGNSIYNYYQTFRMDYAGNLIRDKNLSIAEIGYQLGFSNLSHFARLFEKHHGLKPKKYARVN</sequence>
<dbReference type="Proteomes" id="UP000622648">
    <property type="component" value="Unassembled WGS sequence"/>
</dbReference>
<dbReference type="EMBL" id="SLWO01000001">
    <property type="protein sequence ID" value="TCO30744.1"/>
    <property type="molecule type" value="Genomic_DNA"/>
</dbReference>
<dbReference type="EMBL" id="BMJO01000001">
    <property type="protein sequence ID" value="GGE44751.1"/>
    <property type="molecule type" value="Genomic_DNA"/>
</dbReference>
<proteinExistence type="predicted"/>
<dbReference type="OrthoDB" id="1156172at2"/>
<dbReference type="PROSITE" id="PS01124">
    <property type="entry name" value="HTH_ARAC_FAMILY_2"/>
    <property type="match status" value="1"/>
</dbReference>
<reference evidence="8" key="2">
    <citation type="journal article" date="2019" name="Int. J. Syst. Evol. Microbiol.">
        <title>The Global Catalogue of Microorganisms (GCM) 10K type strain sequencing project: providing services to taxonomists for standard genome sequencing and annotation.</title>
        <authorList>
            <consortium name="The Broad Institute Genomics Platform"/>
            <consortium name="The Broad Institute Genome Sequencing Center for Infectious Disease"/>
            <person name="Wu L."/>
            <person name="Ma J."/>
        </authorList>
    </citation>
    <scope>NUCLEOTIDE SEQUENCE [LARGE SCALE GENOMIC DNA]</scope>
    <source>
        <strain evidence="8">CGMCC 1.15644</strain>
    </source>
</reference>
<evidence type="ECO:0000256" key="3">
    <source>
        <dbReference type="ARBA" id="ARBA00023163"/>
    </source>
</evidence>
<dbReference type="Pfam" id="PF12833">
    <property type="entry name" value="HTH_18"/>
    <property type="match status" value="1"/>
</dbReference>
<gene>
    <name evidence="6" type="ORF">EV200_101182</name>
    <name evidence="5" type="ORF">GCM10011413_08610</name>
</gene>
<accession>A0A4R2HNJ0</accession>
<name>A0A4R2HNJ0_9SPHI</name>
<reference evidence="5" key="4">
    <citation type="submission" date="2024-05" db="EMBL/GenBank/DDBJ databases">
        <authorList>
            <person name="Sun Q."/>
            <person name="Zhou Y."/>
        </authorList>
    </citation>
    <scope>NUCLEOTIDE SEQUENCE</scope>
    <source>
        <strain evidence="5">CGMCC 1.15644</strain>
    </source>
</reference>
<dbReference type="PANTHER" id="PTHR47893:SF1">
    <property type="entry name" value="REGULATORY PROTEIN PCHR"/>
    <property type="match status" value="1"/>
</dbReference>
<keyword evidence="3" id="KW-0804">Transcription</keyword>
<evidence type="ECO:0000313" key="8">
    <source>
        <dbReference type="Proteomes" id="UP000622648"/>
    </source>
</evidence>
<dbReference type="Gene3D" id="1.10.10.60">
    <property type="entry name" value="Homeodomain-like"/>
    <property type="match status" value="1"/>
</dbReference>
<keyword evidence="1" id="KW-0805">Transcription regulation</keyword>
<dbReference type="PRINTS" id="PR00032">
    <property type="entry name" value="HTHARAC"/>
</dbReference>
<reference evidence="6 7" key="3">
    <citation type="submission" date="2019-03" db="EMBL/GenBank/DDBJ databases">
        <title>Genomic Encyclopedia of Type Strains, Phase IV (KMG-IV): sequencing the most valuable type-strain genomes for metagenomic binning, comparative biology and taxonomic classification.</title>
        <authorList>
            <person name="Goeker M."/>
        </authorList>
    </citation>
    <scope>NUCLEOTIDE SEQUENCE [LARGE SCALE GENOMIC DNA]</scope>
    <source>
        <strain evidence="6 7">DSM 103236</strain>
    </source>
</reference>
<dbReference type="Proteomes" id="UP000295684">
    <property type="component" value="Unassembled WGS sequence"/>
</dbReference>
<dbReference type="SMART" id="SM00342">
    <property type="entry name" value="HTH_ARAC"/>
    <property type="match status" value="1"/>
</dbReference>
<dbReference type="InterPro" id="IPR020449">
    <property type="entry name" value="Tscrpt_reg_AraC-type_HTH"/>
</dbReference>
<dbReference type="GO" id="GO:0003700">
    <property type="term" value="F:DNA-binding transcription factor activity"/>
    <property type="evidence" value="ECO:0007669"/>
    <property type="project" value="InterPro"/>
</dbReference>
<evidence type="ECO:0000259" key="4">
    <source>
        <dbReference type="PROSITE" id="PS01124"/>
    </source>
</evidence>
<keyword evidence="8" id="KW-1185">Reference proteome</keyword>
<dbReference type="RefSeq" id="WP_132528935.1">
    <property type="nucleotide sequence ID" value="NZ_BMJO01000001.1"/>
</dbReference>
<evidence type="ECO:0000256" key="1">
    <source>
        <dbReference type="ARBA" id="ARBA00023015"/>
    </source>
</evidence>
<dbReference type="PANTHER" id="PTHR47893">
    <property type="entry name" value="REGULATORY PROTEIN PCHR"/>
    <property type="match status" value="1"/>
</dbReference>
<evidence type="ECO:0000313" key="6">
    <source>
        <dbReference type="EMBL" id="TCO30744.1"/>
    </source>
</evidence>
<dbReference type="InterPro" id="IPR018060">
    <property type="entry name" value="HTH_AraC"/>
</dbReference>
<comment type="caution">
    <text evidence="6">The sequence shown here is derived from an EMBL/GenBank/DDBJ whole genome shotgun (WGS) entry which is preliminary data.</text>
</comment>
<dbReference type="SUPFAM" id="SSF46689">
    <property type="entry name" value="Homeodomain-like"/>
    <property type="match status" value="1"/>
</dbReference>
<protein>
    <submittedName>
        <fullName evidence="6">AraC family transcriptional regulator</fullName>
    </submittedName>
</protein>
<dbReference type="InterPro" id="IPR009057">
    <property type="entry name" value="Homeodomain-like_sf"/>
</dbReference>
<dbReference type="InterPro" id="IPR053142">
    <property type="entry name" value="PchR_regulatory_protein"/>
</dbReference>